<feature type="transmembrane region" description="Helical" evidence="7">
    <location>
        <begin position="222"/>
        <end position="244"/>
    </location>
</feature>
<dbReference type="SUPFAM" id="SSF161098">
    <property type="entry name" value="MetI-like"/>
    <property type="match status" value="1"/>
</dbReference>
<evidence type="ECO:0000256" key="2">
    <source>
        <dbReference type="ARBA" id="ARBA00022448"/>
    </source>
</evidence>
<feature type="transmembrane region" description="Helical" evidence="7">
    <location>
        <begin position="95"/>
        <end position="117"/>
    </location>
</feature>
<dbReference type="PANTHER" id="PTHR30151:SF0">
    <property type="entry name" value="ABC TRANSPORTER PERMEASE PROTEIN MJ0413-RELATED"/>
    <property type="match status" value="1"/>
</dbReference>
<dbReference type="GO" id="GO:0005886">
    <property type="term" value="C:plasma membrane"/>
    <property type="evidence" value="ECO:0007669"/>
    <property type="project" value="UniProtKB-SubCell"/>
</dbReference>
<evidence type="ECO:0000313" key="9">
    <source>
        <dbReference type="EMBL" id="HIU21542.1"/>
    </source>
</evidence>
<reference evidence="9" key="2">
    <citation type="journal article" date="2021" name="PeerJ">
        <title>Extensive microbial diversity within the chicken gut microbiome revealed by metagenomics and culture.</title>
        <authorList>
            <person name="Gilroy R."/>
            <person name="Ravi A."/>
            <person name="Getino M."/>
            <person name="Pursley I."/>
            <person name="Horton D.L."/>
            <person name="Alikhan N.F."/>
            <person name="Baker D."/>
            <person name="Gharbi K."/>
            <person name="Hall N."/>
            <person name="Watson M."/>
            <person name="Adriaenssens E.M."/>
            <person name="Foster-Nyarko E."/>
            <person name="Jarju S."/>
            <person name="Secka A."/>
            <person name="Antonio M."/>
            <person name="Oren A."/>
            <person name="Chaudhuri R.R."/>
            <person name="La Ragione R."/>
            <person name="Hildebrand F."/>
            <person name="Pallen M.J."/>
        </authorList>
    </citation>
    <scope>NUCLEOTIDE SEQUENCE</scope>
    <source>
        <strain evidence="9">1063</strain>
    </source>
</reference>
<comment type="subcellular location">
    <subcellularLocation>
        <location evidence="1 7">Cell membrane</location>
        <topology evidence="1 7">Multi-pass membrane protein</topology>
    </subcellularLocation>
</comment>
<keyword evidence="2 7" id="KW-0813">Transport</keyword>
<organism evidence="9 10">
    <name type="scientific">Candidatus Limadaptatus stercorigallinarum</name>
    <dbReference type="NCBI Taxonomy" id="2840845"/>
    <lineage>
        <taxon>Bacteria</taxon>
        <taxon>Bacillati</taxon>
        <taxon>Bacillota</taxon>
        <taxon>Clostridia</taxon>
        <taxon>Eubacteriales</taxon>
        <taxon>Candidatus Limadaptatus</taxon>
    </lineage>
</organism>
<evidence type="ECO:0000256" key="6">
    <source>
        <dbReference type="ARBA" id="ARBA00023136"/>
    </source>
</evidence>
<dbReference type="GO" id="GO:0055085">
    <property type="term" value="P:transmembrane transport"/>
    <property type="evidence" value="ECO:0007669"/>
    <property type="project" value="InterPro"/>
</dbReference>
<feature type="domain" description="ABC transmembrane type-1" evidence="8">
    <location>
        <begin position="60"/>
        <end position="240"/>
    </location>
</feature>
<name>A0A9D1HSK2_9FIRM</name>
<comment type="similarity">
    <text evidence="7">Belongs to the binding-protein-dependent transport system permease family.</text>
</comment>
<dbReference type="InterPro" id="IPR000515">
    <property type="entry name" value="MetI-like"/>
</dbReference>
<dbReference type="CDD" id="cd06261">
    <property type="entry name" value="TM_PBP2"/>
    <property type="match status" value="1"/>
</dbReference>
<reference evidence="9" key="1">
    <citation type="submission" date="2020-10" db="EMBL/GenBank/DDBJ databases">
        <authorList>
            <person name="Gilroy R."/>
        </authorList>
    </citation>
    <scope>NUCLEOTIDE SEQUENCE</scope>
    <source>
        <strain evidence="9">1063</strain>
    </source>
</reference>
<dbReference type="Gene3D" id="1.10.3720.10">
    <property type="entry name" value="MetI-like"/>
    <property type="match status" value="1"/>
</dbReference>
<evidence type="ECO:0000256" key="3">
    <source>
        <dbReference type="ARBA" id="ARBA00022475"/>
    </source>
</evidence>
<evidence type="ECO:0000259" key="8">
    <source>
        <dbReference type="PROSITE" id="PS50928"/>
    </source>
</evidence>
<keyword evidence="4 7" id="KW-0812">Transmembrane</keyword>
<dbReference type="AlphaFoldDB" id="A0A9D1HSK2"/>
<feature type="transmembrane region" description="Helical" evidence="7">
    <location>
        <begin position="12"/>
        <end position="31"/>
    </location>
</feature>
<gene>
    <name evidence="9" type="ORF">IAD51_04850</name>
</gene>
<dbReference type="PROSITE" id="PS50928">
    <property type="entry name" value="ABC_TM1"/>
    <property type="match status" value="1"/>
</dbReference>
<dbReference type="PANTHER" id="PTHR30151">
    <property type="entry name" value="ALKANE SULFONATE ABC TRANSPORTER-RELATED, MEMBRANE SUBUNIT"/>
    <property type="match status" value="1"/>
</dbReference>
<comment type="caution">
    <text evidence="9">The sequence shown here is derived from an EMBL/GenBank/DDBJ whole genome shotgun (WGS) entry which is preliminary data.</text>
</comment>
<dbReference type="Proteomes" id="UP000824088">
    <property type="component" value="Unassembled WGS sequence"/>
</dbReference>
<keyword evidence="6 7" id="KW-0472">Membrane</keyword>
<proteinExistence type="inferred from homology"/>
<sequence>MKPAKKYQNALLSLTAIVALWLAWIVAYYIVRNEYVLPSFWDAFAEMGRILTDASFWRAFWNTFLRTLWAFLASMALGIVMAVCAHLVKGLRAFFAPIISVVRTVPTMAVILMLLLWTTPNMVPVIVSALVLFPAVYAAALAALDEVGENYGELTRAFRVPLLRRIGKMYLPLAAPVMLKQAGGIFSLGLKVVISGEVLASTYRSLGGMMQDAQMYLNMPRLMALTLLVLLMGFALEGLCWLSYRLIVRWRT</sequence>
<dbReference type="Pfam" id="PF00528">
    <property type="entry name" value="BPD_transp_1"/>
    <property type="match status" value="1"/>
</dbReference>
<accession>A0A9D1HSK2</accession>
<dbReference type="EMBL" id="DVMN01000088">
    <property type="protein sequence ID" value="HIU21542.1"/>
    <property type="molecule type" value="Genomic_DNA"/>
</dbReference>
<evidence type="ECO:0000256" key="7">
    <source>
        <dbReference type="RuleBase" id="RU363032"/>
    </source>
</evidence>
<keyword evidence="3" id="KW-1003">Cell membrane</keyword>
<evidence type="ECO:0000313" key="10">
    <source>
        <dbReference type="Proteomes" id="UP000824088"/>
    </source>
</evidence>
<dbReference type="InterPro" id="IPR035906">
    <property type="entry name" value="MetI-like_sf"/>
</dbReference>
<evidence type="ECO:0000256" key="1">
    <source>
        <dbReference type="ARBA" id="ARBA00004651"/>
    </source>
</evidence>
<feature type="transmembrane region" description="Helical" evidence="7">
    <location>
        <begin position="68"/>
        <end position="88"/>
    </location>
</feature>
<protein>
    <submittedName>
        <fullName evidence="9">ABC transporter permease subunit</fullName>
    </submittedName>
</protein>
<evidence type="ECO:0000256" key="4">
    <source>
        <dbReference type="ARBA" id="ARBA00022692"/>
    </source>
</evidence>
<feature type="transmembrane region" description="Helical" evidence="7">
    <location>
        <begin position="123"/>
        <end position="148"/>
    </location>
</feature>
<evidence type="ECO:0000256" key="5">
    <source>
        <dbReference type="ARBA" id="ARBA00022989"/>
    </source>
</evidence>
<keyword evidence="5 7" id="KW-1133">Transmembrane helix</keyword>